<dbReference type="NCBIfam" id="TIGR00589">
    <property type="entry name" value="ogt"/>
    <property type="match status" value="1"/>
</dbReference>
<feature type="domain" description="Methylated-DNA-[protein]-cysteine S-methyltransferase DNA binding" evidence="10">
    <location>
        <begin position="90"/>
        <end position="170"/>
    </location>
</feature>
<proteinExistence type="inferred from homology"/>
<reference evidence="12" key="1">
    <citation type="submission" date="2021-06" db="EMBL/GenBank/DDBJ databases">
        <title>Complete genome sequence of Nocardioides sp. G188.</title>
        <authorList>
            <person name="Im W.-T."/>
        </authorList>
    </citation>
    <scope>NUCLEOTIDE SEQUENCE</scope>
    <source>
        <strain evidence="12">G188</strain>
    </source>
</reference>
<comment type="function">
    <text evidence="9">Involved in the cellular defense against the biological effects of O6-methylguanine (O6-MeG) and O4-methylthymine (O4-MeT) in DNA. Repairs the methylated nucleobase in DNA by stoichiometrically transferring the methyl group to a cysteine residue in the enzyme. This is a suicide reaction: the enzyme is irreversibly inactivated.</text>
</comment>
<evidence type="ECO:0000256" key="8">
    <source>
        <dbReference type="ARBA" id="ARBA00049348"/>
    </source>
</evidence>
<dbReference type="InterPro" id="IPR014048">
    <property type="entry name" value="MethylDNA_cys_MeTrfase_DNA-bd"/>
</dbReference>
<evidence type="ECO:0000256" key="6">
    <source>
        <dbReference type="ARBA" id="ARBA00022763"/>
    </source>
</evidence>
<comment type="miscellaneous">
    <text evidence="9">This enzyme catalyzes only one turnover and therefore is not strictly catalytic. According to one definition, an enzyme is a biocatalyst that acts repeatedly and over many reaction cycles.</text>
</comment>
<dbReference type="InterPro" id="IPR001497">
    <property type="entry name" value="MethylDNA_cys_MeTrfase_AS"/>
</dbReference>
<evidence type="ECO:0000259" key="10">
    <source>
        <dbReference type="Pfam" id="PF01035"/>
    </source>
</evidence>
<feature type="domain" description="Methylguanine DNA methyltransferase ribonuclease-like" evidence="11">
    <location>
        <begin position="2"/>
        <end position="85"/>
    </location>
</feature>
<dbReference type="HAMAP" id="MF_00772">
    <property type="entry name" value="OGT"/>
    <property type="match status" value="1"/>
</dbReference>
<evidence type="ECO:0000256" key="2">
    <source>
        <dbReference type="ARBA" id="ARBA00008711"/>
    </source>
</evidence>
<keyword evidence="3 9" id="KW-0963">Cytoplasm</keyword>
<name>A0A975Y111_9ACTN</name>
<dbReference type="GO" id="GO:0006307">
    <property type="term" value="P:DNA alkylation repair"/>
    <property type="evidence" value="ECO:0007669"/>
    <property type="project" value="UniProtKB-UniRule"/>
</dbReference>
<dbReference type="InterPro" id="IPR023546">
    <property type="entry name" value="MGMT"/>
</dbReference>
<dbReference type="KEGG" id="nps:KRR39_04215"/>
<dbReference type="InterPro" id="IPR008332">
    <property type="entry name" value="MethylG_MeTrfase_N"/>
</dbReference>
<comment type="catalytic activity">
    <reaction evidence="1 9">
        <text>a 4-O-methyl-thymidine in DNA + L-cysteinyl-[protein] = a thymidine in DNA + S-methyl-L-cysteinyl-[protein]</text>
        <dbReference type="Rhea" id="RHEA:53428"/>
        <dbReference type="Rhea" id="RHEA-COMP:10131"/>
        <dbReference type="Rhea" id="RHEA-COMP:10132"/>
        <dbReference type="Rhea" id="RHEA-COMP:13555"/>
        <dbReference type="Rhea" id="RHEA-COMP:13556"/>
        <dbReference type="ChEBI" id="CHEBI:29950"/>
        <dbReference type="ChEBI" id="CHEBI:82612"/>
        <dbReference type="ChEBI" id="CHEBI:137386"/>
        <dbReference type="ChEBI" id="CHEBI:137387"/>
        <dbReference type="EC" id="2.1.1.63"/>
    </reaction>
</comment>
<organism evidence="12 13">
    <name type="scientific">Nocardioides panacis</name>
    <dbReference type="NCBI Taxonomy" id="2849501"/>
    <lineage>
        <taxon>Bacteria</taxon>
        <taxon>Bacillati</taxon>
        <taxon>Actinomycetota</taxon>
        <taxon>Actinomycetes</taxon>
        <taxon>Propionibacteriales</taxon>
        <taxon>Nocardioidaceae</taxon>
        <taxon>Nocardioides</taxon>
    </lineage>
</organism>
<dbReference type="GO" id="GO:0005737">
    <property type="term" value="C:cytoplasm"/>
    <property type="evidence" value="ECO:0007669"/>
    <property type="project" value="UniProtKB-SubCell"/>
</dbReference>
<dbReference type="EC" id="2.1.1.63" evidence="9"/>
<keyword evidence="13" id="KW-1185">Reference proteome</keyword>
<gene>
    <name evidence="12" type="ORF">KRR39_04215</name>
</gene>
<evidence type="ECO:0000256" key="7">
    <source>
        <dbReference type="ARBA" id="ARBA00023204"/>
    </source>
</evidence>
<dbReference type="PROSITE" id="PS00374">
    <property type="entry name" value="MGMT"/>
    <property type="match status" value="1"/>
</dbReference>
<keyword evidence="4 9" id="KW-0489">Methyltransferase</keyword>
<evidence type="ECO:0000256" key="4">
    <source>
        <dbReference type="ARBA" id="ARBA00022603"/>
    </source>
</evidence>
<dbReference type="RefSeq" id="WP_216940882.1">
    <property type="nucleotide sequence ID" value="NZ_CP077062.1"/>
</dbReference>
<dbReference type="AlphaFoldDB" id="A0A975Y111"/>
<dbReference type="PANTHER" id="PTHR10815">
    <property type="entry name" value="METHYLATED-DNA--PROTEIN-CYSTEINE METHYLTRANSFERASE"/>
    <property type="match status" value="1"/>
</dbReference>
<evidence type="ECO:0000256" key="5">
    <source>
        <dbReference type="ARBA" id="ARBA00022679"/>
    </source>
</evidence>
<keyword evidence="5 9" id="KW-0808">Transferase</keyword>
<dbReference type="FunFam" id="1.10.10.10:FF:000214">
    <property type="entry name" value="Methylated-DNA--protein-cysteine methyltransferase"/>
    <property type="match status" value="1"/>
</dbReference>
<keyword evidence="6 9" id="KW-0227">DNA damage</keyword>
<dbReference type="Pfam" id="PF01035">
    <property type="entry name" value="DNA_binding_1"/>
    <property type="match status" value="1"/>
</dbReference>
<dbReference type="GO" id="GO:0003908">
    <property type="term" value="F:methylated-DNA-[protein]-cysteine S-methyltransferase activity"/>
    <property type="evidence" value="ECO:0007669"/>
    <property type="project" value="UniProtKB-UniRule"/>
</dbReference>
<evidence type="ECO:0000256" key="9">
    <source>
        <dbReference type="HAMAP-Rule" id="MF_00772"/>
    </source>
</evidence>
<sequence>MWTSVESPVGPLRVIAHRDAVTAIEFEGPRQTGLSARSSVGLAAARSLGQPVGDRDDADPLLAEVRRQLDAYFAKELKVFDLPVRPQGTPFQLTVWDQLKTIAWGRTATYGEIAGRLGMTGHGSRAVGMANGRNPIPIVIPCHRVVGADGTLTGYAGGVERKQALLDLETDALF</sequence>
<dbReference type="CDD" id="cd06445">
    <property type="entry name" value="ATase"/>
    <property type="match status" value="1"/>
</dbReference>
<accession>A0A975Y111</accession>
<evidence type="ECO:0000256" key="1">
    <source>
        <dbReference type="ARBA" id="ARBA00001286"/>
    </source>
</evidence>
<dbReference type="PANTHER" id="PTHR10815:SF13">
    <property type="entry name" value="METHYLATED-DNA--PROTEIN-CYSTEINE METHYLTRANSFERASE"/>
    <property type="match status" value="1"/>
</dbReference>
<comment type="subcellular location">
    <subcellularLocation>
        <location evidence="9">Cytoplasm</location>
    </subcellularLocation>
</comment>
<comment type="similarity">
    <text evidence="2 9">Belongs to the MGMT family.</text>
</comment>
<keyword evidence="7 9" id="KW-0234">DNA repair</keyword>
<dbReference type="Proteomes" id="UP000683575">
    <property type="component" value="Chromosome"/>
</dbReference>
<dbReference type="EMBL" id="CP077062">
    <property type="protein sequence ID" value="QWZ09036.1"/>
    <property type="molecule type" value="Genomic_DNA"/>
</dbReference>
<dbReference type="GO" id="GO:0032259">
    <property type="term" value="P:methylation"/>
    <property type="evidence" value="ECO:0007669"/>
    <property type="project" value="UniProtKB-KW"/>
</dbReference>
<evidence type="ECO:0000313" key="13">
    <source>
        <dbReference type="Proteomes" id="UP000683575"/>
    </source>
</evidence>
<evidence type="ECO:0000259" key="11">
    <source>
        <dbReference type="Pfam" id="PF02870"/>
    </source>
</evidence>
<feature type="active site" description="Nucleophile; methyl group acceptor" evidence="9">
    <location>
        <position position="142"/>
    </location>
</feature>
<evidence type="ECO:0000256" key="3">
    <source>
        <dbReference type="ARBA" id="ARBA00022490"/>
    </source>
</evidence>
<dbReference type="Pfam" id="PF02870">
    <property type="entry name" value="Methyltransf_1N"/>
    <property type="match status" value="1"/>
</dbReference>
<evidence type="ECO:0000313" key="12">
    <source>
        <dbReference type="EMBL" id="QWZ09036.1"/>
    </source>
</evidence>
<protein>
    <recommendedName>
        <fullName evidence="9">Methylated-DNA--protein-cysteine methyltransferase</fullName>
        <ecNumber evidence="9">2.1.1.63</ecNumber>
    </recommendedName>
    <alternativeName>
        <fullName evidence="9">6-O-methylguanine-DNA methyltransferase</fullName>
        <shortName evidence="9">MGMT</shortName>
    </alternativeName>
    <alternativeName>
        <fullName evidence="9">O-6-methylguanine-DNA-alkyltransferase</fullName>
    </alternativeName>
</protein>
<comment type="catalytic activity">
    <reaction evidence="8 9">
        <text>a 6-O-methyl-2'-deoxyguanosine in DNA + L-cysteinyl-[protein] = S-methyl-L-cysteinyl-[protein] + a 2'-deoxyguanosine in DNA</text>
        <dbReference type="Rhea" id="RHEA:24000"/>
        <dbReference type="Rhea" id="RHEA-COMP:10131"/>
        <dbReference type="Rhea" id="RHEA-COMP:10132"/>
        <dbReference type="Rhea" id="RHEA-COMP:11367"/>
        <dbReference type="Rhea" id="RHEA-COMP:11368"/>
        <dbReference type="ChEBI" id="CHEBI:29950"/>
        <dbReference type="ChEBI" id="CHEBI:82612"/>
        <dbReference type="ChEBI" id="CHEBI:85445"/>
        <dbReference type="ChEBI" id="CHEBI:85448"/>
        <dbReference type="EC" id="2.1.1.63"/>
    </reaction>
</comment>